<evidence type="ECO:0000313" key="3">
    <source>
        <dbReference type="EMBL" id="MET3634726.1"/>
    </source>
</evidence>
<protein>
    <recommendedName>
        <fullName evidence="5">Integrase</fullName>
    </recommendedName>
</protein>
<reference evidence="3 4" key="1">
    <citation type="submission" date="2024-06" db="EMBL/GenBank/DDBJ databases">
        <title>Genomic Encyclopedia of Type Strains, Phase IV (KMG-IV): sequencing the most valuable type-strain genomes for metagenomic binning, comparative biology and taxonomic classification.</title>
        <authorList>
            <person name="Goeker M."/>
        </authorList>
    </citation>
    <scope>NUCLEOTIDE SEQUENCE [LARGE SCALE GENOMIC DNA]</scope>
    <source>
        <strain evidence="3 4">DSM 28302</strain>
    </source>
</reference>
<gene>
    <name evidence="3" type="ORF">ABID28_001385</name>
</gene>
<feature type="transmembrane region" description="Helical" evidence="2">
    <location>
        <begin position="14"/>
        <end position="32"/>
    </location>
</feature>
<keyword evidence="4" id="KW-1185">Reference proteome</keyword>
<keyword evidence="2" id="KW-0472">Membrane</keyword>
<sequence>MNIKDKIKKNDQKIYYASVYLILKYAVAMQLIQYNPANDVIVPRKRQKEKAGVKYLDNK</sequence>
<keyword evidence="1" id="KW-0238">DNA-binding</keyword>
<dbReference type="InterPro" id="IPR010998">
    <property type="entry name" value="Integrase_recombinase_N"/>
</dbReference>
<organism evidence="3 4">
    <name type="scientific">Streptococcus porcorum</name>
    <dbReference type="NCBI Taxonomy" id="701526"/>
    <lineage>
        <taxon>Bacteria</taxon>
        <taxon>Bacillati</taxon>
        <taxon>Bacillota</taxon>
        <taxon>Bacilli</taxon>
        <taxon>Lactobacillales</taxon>
        <taxon>Streptococcaceae</taxon>
        <taxon>Streptococcus</taxon>
    </lineage>
</organism>
<dbReference type="Proteomes" id="UP001549037">
    <property type="component" value="Unassembled WGS sequence"/>
</dbReference>
<accession>A0ABV2JJ13</accession>
<comment type="caution">
    <text evidence="3">The sequence shown here is derived from an EMBL/GenBank/DDBJ whole genome shotgun (WGS) entry which is preliminary data.</text>
</comment>
<proteinExistence type="predicted"/>
<keyword evidence="2" id="KW-0812">Transmembrane</keyword>
<evidence type="ECO:0000256" key="1">
    <source>
        <dbReference type="ARBA" id="ARBA00023125"/>
    </source>
</evidence>
<name>A0ABV2JJ13_9STRE</name>
<dbReference type="Gene3D" id="1.10.150.130">
    <property type="match status" value="1"/>
</dbReference>
<evidence type="ECO:0000256" key="2">
    <source>
        <dbReference type="SAM" id="Phobius"/>
    </source>
</evidence>
<evidence type="ECO:0008006" key="5">
    <source>
        <dbReference type="Google" id="ProtNLM"/>
    </source>
</evidence>
<keyword evidence="2" id="KW-1133">Transmembrane helix</keyword>
<evidence type="ECO:0000313" key="4">
    <source>
        <dbReference type="Proteomes" id="UP001549037"/>
    </source>
</evidence>
<dbReference type="EMBL" id="JBEPLN010000023">
    <property type="protein sequence ID" value="MET3634726.1"/>
    <property type="molecule type" value="Genomic_DNA"/>
</dbReference>